<feature type="region of interest" description="Disordered" evidence="1">
    <location>
        <begin position="97"/>
        <end position="116"/>
    </location>
</feature>
<dbReference type="AlphaFoldDB" id="A0A4S4L7X2"/>
<comment type="caution">
    <text evidence="2">The sequence shown here is derived from an EMBL/GenBank/DDBJ whole genome shotgun (WGS) entry which is preliminary data.</text>
</comment>
<name>A0A4S4L7X2_9AGAM</name>
<keyword evidence="3" id="KW-1185">Reference proteome</keyword>
<proteinExistence type="predicted"/>
<sequence>MPSTVAADDDDTGGGGGSASDSDSAPSSSGGSGGEASSTTTVEDDTVDDTDDEENVGVGDDDEVDAMDDEDEGCWRADKIMSRSFNNFEAIVSSGVSSTDVEIPDADDGEDAGVPVPVLKEDDAENVEVGEMPNMDTASGSALVVAELAGYKKKT</sequence>
<reference evidence="2 3" key="1">
    <citation type="submission" date="2019-02" db="EMBL/GenBank/DDBJ databases">
        <title>Genome sequencing of the rare red list fungi Bondarzewia mesenterica.</title>
        <authorList>
            <person name="Buettner E."/>
            <person name="Kellner H."/>
        </authorList>
    </citation>
    <scope>NUCLEOTIDE SEQUENCE [LARGE SCALE GENOMIC DNA]</scope>
    <source>
        <strain evidence="2 3">DSM 108281</strain>
    </source>
</reference>
<accession>A0A4S4L7X2</accession>
<evidence type="ECO:0000313" key="3">
    <source>
        <dbReference type="Proteomes" id="UP000310158"/>
    </source>
</evidence>
<feature type="region of interest" description="Disordered" evidence="1">
    <location>
        <begin position="1"/>
        <end position="72"/>
    </location>
</feature>
<feature type="compositionally biased region" description="Low complexity" evidence="1">
    <location>
        <begin position="19"/>
        <end position="41"/>
    </location>
</feature>
<evidence type="ECO:0000256" key="1">
    <source>
        <dbReference type="SAM" id="MobiDB-lite"/>
    </source>
</evidence>
<gene>
    <name evidence="2" type="ORF">EW146_g9467</name>
</gene>
<organism evidence="2 3">
    <name type="scientific">Bondarzewia mesenterica</name>
    <dbReference type="NCBI Taxonomy" id="1095465"/>
    <lineage>
        <taxon>Eukaryota</taxon>
        <taxon>Fungi</taxon>
        <taxon>Dikarya</taxon>
        <taxon>Basidiomycota</taxon>
        <taxon>Agaricomycotina</taxon>
        <taxon>Agaricomycetes</taxon>
        <taxon>Russulales</taxon>
        <taxon>Bondarzewiaceae</taxon>
        <taxon>Bondarzewia</taxon>
    </lineage>
</organism>
<feature type="compositionally biased region" description="Acidic residues" evidence="1">
    <location>
        <begin position="42"/>
        <end position="72"/>
    </location>
</feature>
<evidence type="ECO:0000313" key="2">
    <source>
        <dbReference type="EMBL" id="THH06928.1"/>
    </source>
</evidence>
<feature type="compositionally biased region" description="Acidic residues" evidence="1">
    <location>
        <begin position="102"/>
        <end position="111"/>
    </location>
</feature>
<dbReference type="EMBL" id="SGPL01000826">
    <property type="protein sequence ID" value="THH06928.1"/>
    <property type="molecule type" value="Genomic_DNA"/>
</dbReference>
<dbReference type="Proteomes" id="UP000310158">
    <property type="component" value="Unassembled WGS sequence"/>
</dbReference>
<protein>
    <submittedName>
        <fullName evidence="2">Uncharacterized protein</fullName>
    </submittedName>
</protein>